<dbReference type="Proteomes" id="UP000254502">
    <property type="component" value="Unassembled WGS sequence"/>
</dbReference>
<dbReference type="EMBL" id="UHAQ01000003">
    <property type="protein sequence ID" value="SUK82101.1"/>
    <property type="molecule type" value="Genomic_DNA"/>
</dbReference>
<proteinExistence type="predicted"/>
<protein>
    <submittedName>
        <fullName evidence="1">Protein serine/threonine phosphatase PrpC, regulation of stationary phase</fullName>
    </submittedName>
</protein>
<dbReference type="AlphaFoldDB" id="A0A380DYW8"/>
<dbReference type="SUPFAM" id="SSF81606">
    <property type="entry name" value="PP2C-like"/>
    <property type="match status" value="1"/>
</dbReference>
<gene>
    <name evidence="1" type="primary">prpC_1</name>
    <name evidence="1" type="ORF">NCTC5664_02300</name>
</gene>
<evidence type="ECO:0000313" key="1">
    <source>
        <dbReference type="EMBL" id="SUK82101.1"/>
    </source>
</evidence>
<evidence type="ECO:0000313" key="2">
    <source>
        <dbReference type="Proteomes" id="UP000254502"/>
    </source>
</evidence>
<reference evidence="1 2" key="1">
    <citation type="submission" date="2018-06" db="EMBL/GenBank/DDBJ databases">
        <authorList>
            <consortium name="Pathogen Informatics"/>
            <person name="Doyle S."/>
        </authorList>
    </citation>
    <scope>NUCLEOTIDE SEQUENCE [LARGE SCALE GENOMIC DNA]</scope>
    <source>
        <strain evidence="1 2">NCTC5664</strain>
    </source>
</reference>
<sequence length="60" mass="7068">MGTDKRVSPDLFIKRLNFYDYLLLNSDGLTDYVKTMKLSVLLVKEGTIEDHGDQLMHWHR</sequence>
<accession>A0A380DYW8</accession>
<name>A0A380DYW8_STAAU</name>
<dbReference type="InterPro" id="IPR036457">
    <property type="entry name" value="PPM-type-like_dom_sf"/>
</dbReference>
<organism evidence="1 2">
    <name type="scientific">Staphylococcus aureus</name>
    <dbReference type="NCBI Taxonomy" id="1280"/>
    <lineage>
        <taxon>Bacteria</taxon>
        <taxon>Bacillati</taxon>
        <taxon>Bacillota</taxon>
        <taxon>Bacilli</taxon>
        <taxon>Bacillales</taxon>
        <taxon>Staphylococcaceae</taxon>
        <taxon>Staphylococcus</taxon>
    </lineage>
</organism>